<evidence type="ECO:0000313" key="2">
    <source>
        <dbReference type="Proteomes" id="UP000477849"/>
    </source>
</evidence>
<gene>
    <name evidence="1" type="ORF">G6N76_09770</name>
</gene>
<reference evidence="1 2" key="1">
    <citation type="submission" date="2020-02" db="EMBL/GenBank/DDBJ databases">
        <title>Genome sequence of the type strain CCBAU10050 of Rhizobium daejeonense.</title>
        <authorList>
            <person name="Gao J."/>
            <person name="Sun J."/>
        </authorList>
    </citation>
    <scope>NUCLEOTIDE SEQUENCE [LARGE SCALE GENOMIC DNA]</scope>
    <source>
        <strain evidence="1 2">CCBAU10050</strain>
    </source>
</reference>
<evidence type="ECO:0000313" key="1">
    <source>
        <dbReference type="EMBL" id="NGO63961.1"/>
    </source>
</evidence>
<accession>A0A6M1S138</accession>
<protein>
    <submittedName>
        <fullName evidence="1">Uncharacterized protein</fullName>
    </submittedName>
</protein>
<name>A0A6M1S138_9HYPH</name>
<dbReference type="AlphaFoldDB" id="A0A6M1S138"/>
<dbReference type="RefSeq" id="WP_163905680.1">
    <property type="nucleotide sequence ID" value="NZ_CP048427.1"/>
</dbReference>
<comment type="caution">
    <text evidence="1">The sequence shown here is derived from an EMBL/GenBank/DDBJ whole genome shotgun (WGS) entry which is preliminary data.</text>
</comment>
<dbReference type="Proteomes" id="UP000477849">
    <property type="component" value="Unassembled WGS sequence"/>
</dbReference>
<proteinExistence type="predicted"/>
<dbReference type="EMBL" id="JAAKZH010000003">
    <property type="protein sequence ID" value="NGO63961.1"/>
    <property type="molecule type" value="Genomic_DNA"/>
</dbReference>
<sequence>MREMNAALFPFQDRADDDIGAEEKAAIQGAVQELVQLHRAEIRVWQAANS</sequence>
<keyword evidence="2" id="KW-1185">Reference proteome</keyword>
<organism evidence="1 2">
    <name type="scientific">Rhizobium daejeonense</name>
    <dbReference type="NCBI Taxonomy" id="240521"/>
    <lineage>
        <taxon>Bacteria</taxon>
        <taxon>Pseudomonadati</taxon>
        <taxon>Pseudomonadota</taxon>
        <taxon>Alphaproteobacteria</taxon>
        <taxon>Hyphomicrobiales</taxon>
        <taxon>Rhizobiaceae</taxon>
        <taxon>Rhizobium/Agrobacterium group</taxon>
        <taxon>Rhizobium</taxon>
    </lineage>
</organism>